<keyword evidence="13" id="KW-1185">Reference proteome</keyword>
<evidence type="ECO:0000256" key="1">
    <source>
        <dbReference type="ARBA" id="ARBA00000085"/>
    </source>
</evidence>
<dbReference type="Pfam" id="PF13796">
    <property type="entry name" value="Sensor"/>
    <property type="match status" value="1"/>
</dbReference>
<proteinExistence type="predicted"/>
<evidence type="ECO:0000256" key="6">
    <source>
        <dbReference type="ARBA" id="ARBA00022777"/>
    </source>
</evidence>
<dbReference type="PANTHER" id="PTHR24421">
    <property type="entry name" value="NITRATE/NITRITE SENSOR PROTEIN NARX-RELATED"/>
    <property type="match status" value="1"/>
</dbReference>
<dbReference type="InterPro" id="IPR050482">
    <property type="entry name" value="Sensor_HK_TwoCompSys"/>
</dbReference>
<evidence type="ECO:0000259" key="11">
    <source>
        <dbReference type="Pfam" id="PF13796"/>
    </source>
</evidence>
<evidence type="ECO:0000313" key="12">
    <source>
        <dbReference type="EMBL" id="MDT0465384.1"/>
    </source>
</evidence>
<keyword evidence="8" id="KW-0902">Two-component regulatory system</keyword>
<dbReference type="EMBL" id="JAVREY010000023">
    <property type="protein sequence ID" value="MDT0465384.1"/>
    <property type="molecule type" value="Genomic_DNA"/>
</dbReference>
<keyword evidence="9" id="KW-0472">Membrane</keyword>
<dbReference type="Gene3D" id="1.20.5.1930">
    <property type="match status" value="1"/>
</dbReference>
<accession>A0ABU2TWU0</accession>
<keyword evidence="9" id="KW-1133">Transmembrane helix</keyword>
<protein>
    <recommendedName>
        <fullName evidence="2">histidine kinase</fullName>
        <ecNumber evidence="2">2.7.13.3</ecNumber>
    </recommendedName>
</protein>
<keyword evidence="4" id="KW-0808">Transferase</keyword>
<feature type="transmembrane region" description="Helical" evidence="9">
    <location>
        <begin position="67"/>
        <end position="87"/>
    </location>
</feature>
<evidence type="ECO:0000256" key="9">
    <source>
        <dbReference type="SAM" id="Phobius"/>
    </source>
</evidence>
<dbReference type="InterPro" id="IPR025828">
    <property type="entry name" value="Put_sensor_dom"/>
</dbReference>
<dbReference type="InterPro" id="IPR036890">
    <property type="entry name" value="HATPase_C_sf"/>
</dbReference>
<evidence type="ECO:0000256" key="2">
    <source>
        <dbReference type="ARBA" id="ARBA00012438"/>
    </source>
</evidence>
<evidence type="ECO:0000256" key="8">
    <source>
        <dbReference type="ARBA" id="ARBA00023012"/>
    </source>
</evidence>
<dbReference type="EC" id="2.7.13.3" evidence="2"/>
<evidence type="ECO:0000256" key="7">
    <source>
        <dbReference type="ARBA" id="ARBA00022840"/>
    </source>
</evidence>
<name>A0ABU2TWU0_9ACTN</name>
<evidence type="ECO:0000256" key="4">
    <source>
        <dbReference type="ARBA" id="ARBA00022679"/>
    </source>
</evidence>
<keyword evidence="5" id="KW-0547">Nucleotide-binding</keyword>
<evidence type="ECO:0000256" key="5">
    <source>
        <dbReference type="ARBA" id="ARBA00022741"/>
    </source>
</evidence>
<sequence>MATYYGQGYGEWDDPGAPGAGRRPHRLPVVLRAPFEGRSWGEFCYLLLSLPLGTLMFSYSVTMLSLGAGLLVTFLGIPVLAATLAGCRGFGALERARARGLLGLEVAEPEPLVVKRRGPMAWVGAMLRSGVSWRHMLYTVLQFPWAVFSFVVGVTFWTCGWGLLTYPLWFWVFPMYGGQGGIQLYGDGTHSVYLDNPFEITVTALVGLLITLATPWIVRGLTTVDRLLVQGLLGPSRLATRVVELESDRGVVVDTAAADLQRIERDLHDGAQARLVALAMDLGLAKEKLAQDPQAAARMVDEAHGEVKTALQELRDLARGIHPAVLTDRGLDAALSAVASRCTVPVRVEVDLPSRPAPAIEGIAYFTVSELLQNISKHSGAKSASVDVWRAEQRLLLQVADDGVGGADASSGSGLAGLAERLDAVDGVLVVDSPPGGPTRITAELPWRSS</sequence>
<gene>
    <name evidence="12" type="ORF">RM764_20640</name>
</gene>
<dbReference type="Gene3D" id="3.30.565.10">
    <property type="entry name" value="Histidine kinase-like ATPase, C-terminal domain"/>
    <property type="match status" value="1"/>
</dbReference>
<dbReference type="CDD" id="cd16917">
    <property type="entry name" value="HATPase_UhpB-NarQ-NarX-like"/>
    <property type="match status" value="1"/>
</dbReference>
<keyword evidence="6" id="KW-0418">Kinase</keyword>
<keyword evidence="3" id="KW-0597">Phosphoprotein</keyword>
<keyword evidence="7" id="KW-0067">ATP-binding</keyword>
<keyword evidence="9" id="KW-0812">Transmembrane</keyword>
<feature type="domain" description="Putative sensor" evidence="11">
    <location>
        <begin position="45"/>
        <end position="233"/>
    </location>
</feature>
<reference evidence="13" key="1">
    <citation type="submission" date="2023-07" db="EMBL/GenBank/DDBJ databases">
        <title>30 novel species of actinomycetes from the DSMZ collection.</title>
        <authorList>
            <person name="Nouioui I."/>
        </authorList>
    </citation>
    <scope>NUCLEOTIDE SEQUENCE [LARGE SCALE GENOMIC DNA]</scope>
    <source>
        <strain evidence="13">DSM 41699</strain>
    </source>
</reference>
<comment type="caution">
    <text evidence="12">The sequence shown here is derived from an EMBL/GenBank/DDBJ whole genome shotgun (WGS) entry which is preliminary data.</text>
</comment>
<evidence type="ECO:0000259" key="10">
    <source>
        <dbReference type="Pfam" id="PF07730"/>
    </source>
</evidence>
<feature type="transmembrane region" description="Helical" evidence="9">
    <location>
        <begin position="200"/>
        <end position="218"/>
    </location>
</feature>
<organism evidence="12 13">
    <name type="scientific">Streptomyces gibsoniae</name>
    <dbReference type="NCBI Taxonomy" id="3075529"/>
    <lineage>
        <taxon>Bacteria</taxon>
        <taxon>Bacillati</taxon>
        <taxon>Actinomycetota</taxon>
        <taxon>Actinomycetes</taxon>
        <taxon>Kitasatosporales</taxon>
        <taxon>Streptomycetaceae</taxon>
        <taxon>Streptomyces</taxon>
    </lineage>
</organism>
<dbReference type="PANTHER" id="PTHR24421:SF10">
    <property type="entry name" value="NITRATE_NITRITE SENSOR PROTEIN NARQ"/>
    <property type="match status" value="1"/>
</dbReference>
<comment type="catalytic activity">
    <reaction evidence="1">
        <text>ATP + protein L-histidine = ADP + protein N-phospho-L-histidine.</text>
        <dbReference type="EC" id="2.7.13.3"/>
    </reaction>
</comment>
<dbReference type="Proteomes" id="UP001183809">
    <property type="component" value="Unassembled WGS sequence"/>
</dbReference>
<dbReference type="SUPFAM" id="SSF55874">
    <property type="entry name" value="ATPase domain of HSP90 chaperone/DNA topoisomerase II/histidine kinase"/>
    <property type="match status" value="1"/>
</dbReference>
<dbReference type="RefSeq" id="WP_311696852.1">
    <property type="nucleotide sequence ID" value="NZ_JAVREY010000023.1"/>
</dbReference>
<feature type="transmembrane region" description="Helical" evidence="9">
    <location>
        <begin position="43"/>
        <end position="61"/>
    </location>
</feature>
<dbReference type="InterPro" id="IPR011712">
    <property type="entry name" value="Sig_transdc_His_kin_sub3_dim/P"/>
</dbReference>
<evidence type="ECO:0000256" key="3">
    <source>
        <dbReference type="ARBA" id="ARBA00022553"/>
    </source>
</evidence>
<feature type="domain" description="Signal transduction histidine kinase subgroup 3 dimerisation and phosphoacceptor" evidence="10">
    <location>
        <begin position="261"/>
        <end position="326"/>
    </location>
</feature>
<evidence type="ECO:0000313" key="13">
    <source>
        <dbReference type="Proteomes" id="UP001183809"/>
    </source>
</evidence>
<dbReference type="Pfam" id="PF07730">
    <property type="entry name" value="HisKA_3"/>
    <property type="match status" value="1"/>
</dbReference>
<feature type="transmembrane region" description="Helical" evidence="9">
    <location>
        <begin position="136"/>
        <end position="164"/>
    </location>
</feature>